<dbReference type="Proteomes" id="UP001642405">
    <property type="component" value="Unassembled WGS sequence"/>
</dbReference>
<name>A0ABP0BV64_9PEZI</name>
<dbReference type="SUPFAM" id="SSF55144">
    <property type="entry name" value="LigT-like"/>
    <property type="match status" value="1"/>
</dbReference>
<reference evidence="1 2" key="1">
    <citation type="submission" date="2024-01" db="EMBL/GenBank/DDBJ databases">
        <authorList>
            <person name="Allen C."/>
            <person name="Tagirdzhanova G."/>
        </authorList>
    </citation>
    <scope>NUCLEOTIDE SEQUENCE [LARGE SCALE GENOMIC DNA]</scope>
</reference>
<keyword evidence="2" id="KW-1185">Reference proteome</keyword>
<gene>
    <name evidence="1" type="ORF">SCUCBS95973_005203</name>
</gene>
<evidence type="ECO:0000313" key="1">
    <source>
        <dbReference type="EMBL" id="CAK7223508.1"/>
    </source>
</evidence>
<evidence type="ECO:0000313" key="2">
    <source>
        <dbReference type="Proteomes" id="UP001642405"/>
    </source>
</evidence>
<protein>
    <recommendedName>
        <fullName evidence="3">Ureidoglycolate hydrolase</fullName>
    </recommendedName>
</protein>
<proteinExistence type="predicted"/>
<accession>A0ABP0BV64</accession>
<comment type="caution">
    <text evidence="1">The sequence shown here is derived from an EMBL/GenBank/DDBJ whole genome shotgun (WGS) entry which is preliminary data.</text>
</comment>
<evidence type="ECO:0008006" key="3">
    <source>
        <dbReference type="Google" id="ProtNLM"/>
    </source>
</evidence>
<organism evidence="1 2">
    <name type="scientific">Sporothrix curviconia</name>
    <dbReference type="NCBI Taxonomy" id="1260050"/>
    <lineage>
        <taxon>Eukaryota</taxon>
        <taxon>Fungi</taxon>
        <taxon>Dikarya</taxon>
        <taxon>Ascomycota</taxon>
        <taxon>Pezizomycotina</taxon>
        <taxon>Sordariomycetes</taxon>
        <taxon>Sordariomycetidae</taxon>
        <taxon>Ophiostomatales</taxon>
        <taxon>Ophiostomataceae</taxon>
        <taxon>Sporothrix</taxon>
    </lineage>
</organism>
<dbReference type="EMBL" id="CAWUHB010000027">
    <property type="protein sequence ID" value="CAK7223508.1"/>
    <property type="molecule type" value="Genomic_DNA"/>
</dbReference>
<dbReference type="InterPro" id="IPR009097">
    <property type="entry name" value="Cyclic_Pdiesterase"/>
</dbReference>
<sequence length="359" mass="39974">MANLVPVDAKNKLEDLTGIVVQPGENPYQALIKVCDDDPAKIQALYATHRTLRNAQQRAKFLDPAFTEVLVDPFLERIENPRIDPSFADPRHGLVFWARPPEHVLQLAAHVQSLLVKAAPRSLWLMPMNRQHMTALEITHSKTPAEAFAVVDQMAKATVEDRDTKEQQSGIASIANYPYAHRARLVKPMVSYDLAAVALSFVPAAGEPRASPAPIPPAQNADAVPVDDAYTYHHLRRDLFDRAQATGVDVASRYVVPSAHITLGRFIGQEDHATPEARQAWVEKLDEINAWLEKEVWDKVWEVTDEADQTTSGYRRPDLPPPHQRLVGEWVVGQERGLDARTGALWYGGGRSVMIGQGF</sequence>